<name>A0A919YDZ1_9BACL</name>
<dbReference type="InterPro" id="IPR011047">
    <property type="entry name" value="Quinoprotein_ADH-like_sf"/>
</dbReference>
<sequence length="385" mass="42391">MFKAKSQSKLKYDIRKWLLVATACTWCITTGGNVNAESSAVKPPEMLFYKDLDAKHESVFEHGENRISYAALQDDQVIIKTIGAYGQIKTDIAFPRRKLESISEFHHTQDKGYIAGGGTQILKVNGKGEKQWEYTLQLEGGYITSVNQLKDGSYAAVVDKPSSQSNAHVLHWIQFSSTGEVVHEDDLQGVVFDRIHSILITSDGGFVVSGVSCQNEESEHVFLAKFDSSGHVEWQQSLSPAEDSQSVGVMSTAEGIDGSVVAAGYYNHPNPNDSRLLSVDRSGSQKWIRVLDSAFDRSMLNDIQPTSDGGFIATGKVNEDWHGTVARQLVWGIRENGDSDWTKIINRGNYNSGDVVQPLQNGEALLIGTTDGSYKLIKLGTVRRN</sequence>
<dbReference type="Proteomes" id="UP000682811">
    <property type="component" value="Unassembled WGS sequence"/>
</dbReference>
<reference evidence="1 2" key="1">
    <citation type="submission" date="2021-03" db="EMBL/GenBank/DDBJ databases">
        <title>Antimicrobial resistance genes in bacteria isolated from Japanese honey, and their potential for conferring macrolide and lincosamide resistance in the American foulbrood pathogen Paenibacillus larvae.</title>
        <authorList>
            <person name="Okamoto M."/>
            <person name="Kumagai M."/>
            <person name="Kanamori H."/>
            <person name="Takamatsu D."/>
        </authorList>
    </citation>
    <scope>NUCLEOTIDE SEQUENCE [LARGE SCALE GENOMIC DNA]</scope>
    <source>
        <strain evidence="1 2">J34TS1</strain>
    </source>
</reference>
<protein>
    <submittedName>
        <fullName evidence="1">Uncharacterized protein</fullName>
    </submittedName>
</protein>
<organism evidence="1 2">
    <name type="scientific">Paenibacillus azoreducens</name>
    <dbReference type="NCBI Taxonomy" id="116718"/>
    <lineage>
        <taxon>Bacteria</taxon>
        <taxon>Bacillati</taxon>
        <taxon>Bacillota</taxon>
        <taxon>Bacilli</taxon>
        <taxon>Bacillales</taxon>
        <taxon>Paenibacillaceae</taxon>
        <taxon>Paenibacillus</taxon>
    </lineage>
</organism>
<dbReference type="SUPFAM" id="SSF50998">
    <property type="entry name" value="Quinoprotein alcohol dehydrogenase-like"/>
    <property type="match status" value="1"/>
</dbReference>
<dbReference type="RefSeq" id="WP_212979323.1">
    <property type="nucleotide sequence ID" value="NZ_AP025343.1"/>
</dbReference>
<evidence type="ECO:0000313" key="1">
    <source>
        <dbReference type="EMBL" id="GIO48704.1"/>
    </source>
</evidence>
<evidence type="ECO:0000313" key="2">
    <source>
        <dbReference type="Proteomes" id="UP000682811"/>
    </source>
</evidence>
<dbReference type="PANTHER" id="PTHR42754">
    <property type="entry name" value="ENDOGLUCANASE"/>
    <property type="match status" value="1"/>
</dbReference>
<dbReference type="AlphaFoldDB" id="A0A919YDZ1"/>
<gene>
    <name evidence="1" type="ORF">J34TS1_34690</name>
</gene>
<accession>A0A919YDZ1</accession>
<proteinExistence type="predicted"/>
<comment type="caution">
    <text evidence="1">The sequence shown here is derived from an EMBL/GenBank/DDBJ whole genome shotgun (WGS) entry which is preliminary data.</text>
</comment>
<dbReference type="PANTHER" id="PTHR42754:SF1">
    <property type="entry name" value="LIPOPROTEIN"/>
    <property type="match status" value="1"/>
</dbReference>
<dbReference type="EMBL" id="BORT01000015">
    <property type="protein sequence ID" value="GIO48704.1"/>
    <property type="molecule type" value="Genomic_DNA"/>
</dbReference>
<keyword evidence="2" id="KW-1185">Reference proteome</keyword>